<evidence type="ECO:0000313" key="1">
    <source>
        <dbReference type="EMBL" id="TFK86189.1"/>
    </source>
</evidence>
<protein>
    <submittedName>
        <fullName evidence="1">Uncharacterized protein</fullName>
    </submittedName>
</protein>
<dbReference type="Proteomes" id="UP000308197">
    <property type="component" value="Unassembled WGS sequence"/>
</dbReference>
<organism evidence="1 2">
    <name type="scientific">Polyporus arcularius HHB13444</name>
    <dbReference type="NCBI Taxonomy" id="1314778"/>
    <lineage>
        <taxon>Eukaryota</taxon>
        <taxon>Fungi</taxon>
        <taxon>Dikarya</taxon>
        <taxon>Basidiomycota</taxon>
        <taxon>Agaricomycotina</taxon>
        <taxon>Agaricomycetes</taxon>
        <taxon>Polyporales</taxon>
        <taxon>Polyporaceae</taxon>
        <taxon>Polyporus</taxon>
    </lineage>
</organism>
<name>A0A5C3PB92_9APHY</name>
<keyword evidence="2" id="KW-1185">Reference proteome</keyword>
<reference evidence="1 2" key="1">
    <citation type="journal article" date="2019" name="Nat. Ecol. Evol.">
        <title>Megaphylogeny resolves global patterns of mushroom evolution.</title>
        <authorList>
            <person name="Varga T."/>
            <person name="Krizsan K."/>
            <person name="Foldi C."/>
            <person name="Dima B."/>
            <person name="Sanchez-Garcia M."/>
            <person name="Sanchez-Ramirez S."/>
            <person name="Szollosi G.J."/>
            <person name="Szarkandi J.G."/>
            <person name="Papp V."/>
            <person name="Albert L."/>
            <person name="Andreopoulos W."/>
            <person name="Angelini C."/>
            <person name="Antonin V."/>
            <person name="Barry K.W."/>
            <person name="Bougher N.L."/>
            <person name="Buchanan P."/>
            <person name="Buyck B."/>
            <person name="Bense V."/>
            <person name="Catcheside P."/>
            <person name="Chovatia M."/>
            <person name="Cooper J."/>
            <person name="Damon W."/>
            <person name="Desjardin D."/>
            <person name="Finy P."/>
            <person name="Geml J."/>
            <person name="Haridas S."/>
            <person name="Hughes K."/>
            <person name="Justo A."/>
            <person name="Karasinski D."/>
            <person name="Kautmanova I."/>
            <person name="Kiss B."/>
            <person name="Kocsube S."/>
            <person name="Kotiranta H."/>
            <person name="LaButti K.M."/>
            <person name="Lechner B.E."/>
            <person name="Liimatainen K."/>
            <person name="Lipzen A."/>
            <person name="Lukacs Z."/>
            <person name="Mihaltcheva S."/>
            <person name="Morgado L.N."/>
            <person name="Niskanen T."/>
            <person name="Noordeloos M.E."/>
            <person name="Ohm R.A."/>
            <person name="Ortiz-Santana B."/>
            <person name="Ovrebo C."/>
            <person name="Racz N."/>
            <person name="Riley R."/>
            <person name="Savchenko A."/>
            <person name="Shiryaev A."/>
            <person name="Soop K."/>
            <person name="Spirin V."/>
            <person name="Szebenyi C."/>
            <person name="Tomsovsky M."/>
            <person name="Tulloss R.E."/>
            <person name="Uehling J."/>
            <person name="Grigoriev I.V."/>
            <person name="Vagvolgyi C."/>
            <person name="Papp T."/>
            <person name="Martin F.M."/>
            <person name="Miettinen O."/>
            <person name="Hibbett D.S."/>
            <person name="Nagy L.G."/>
        </authorList>
    </citation>
    <scope>NUCLEOTIDE SEQUENCE [LARGE SCALE GENOMIC DNA]</scope>
    <source>
        <strain evidence="1 2">HHB13444</strain>
    </source>
</reference>
<dbReference type="AlphaFoldDB" id="A0A5C3PB92"/>
<dbReference type="EMBL" id="ML211212">
    <property type="protein sequence ID" value="TFK86189.1"/>
    <property type="molecule type" value="Genomic_DNA"/>
</dbReference>
<sequence length="86" mass="9276">MGAAEAGVKEMGRPRWLAFLLLSLRHAHEMQVHGPDDHDAMCITRQVDYMDLATLSDRHAGSRFRLGAAGWMSGGAQLGGEGGGQR</sequence>
<proteinExistence type="predicted"/>
<gene>
    <name evidence="1" type="ORF">K466DRAFT_587459</name>
</gene>
<feature type="non-terminal residue" evidence="1">
    <location>
        <position position="86"/>
    </location>
</feature>
<dbReference type="InParanoid" id="A0A5C3PB92"/>
<accession>A0A5C3PB92</accession>
<evidence type="ECO:0000313" key="2">
    <source>
        <dbReference type="Proteomes" id="UP000308197"/>
    </source>
</evidence>